<feature type="region of interest" description="Disordered" evidence="1">
    <location>
        <begin position="1"/>
        <end position="20"/>
    </location>
</feature>
<name>A0A4R8DFI9_9BACT</name>
<dbReference type="EMBL" id="SODV01000002">
    <property type="protein sequence ID" value="TDW96088.1"/>
    <property type="molecule type" value="Genomic_DNA"/>
</dbReference>
<evidence type="ECO:0000313" key="3">
    <source>
        <dbReference type="Proteomes" id="UP000294498"/>
    </source>
</evidence>
<reference evidence="2 3" key="1">
    <citation type="submission" date="2019-03" db="EMBL/GenBank/DDBJ databases">
        <title>Genomic Encyclopedia of Type Strains, Phase IV (KMG-IV): sequencing the most valuable type-strain genomes for metagenomic binning, comparative biology and taxonomic classification.</title>
        <authorList>
            <person name="Goeker M."/>
        </authorList>
    </citation>
    <scope>NUCLEOTIDE SEQUENCE [LARGE SCALE GENOMIC DNA]</scope>
    <source>
        <strain evidence="2 3">DSM 100059</strain>
    </source>
</reference>
<organism evidence="2 3">
    <name type="scientific">Dinghuibacter silviterrae</name>
    <dbReference type="NCBI Taxonomy" id="1539049"/>
    <lineage>
        <taxon>Bacteria</taxon>
        <taxon>Pseudomonadati</taxon>
        <taxon>Bacteroidota</taxon>
        <taxon>Chitinophagia</taxon>
        <taxon>Chitinophagales</taxon>
        <taxon>Chitinophagaceae</taxon>
        <taxon>Dinghuibacter</taxon>
    </lineage>
</organism>
<keyword evidence="3" id="KW-1185">Reference proteome</keyword>
<dbReference type="AlphaFoldDB" id="A0A4R8DFI9"/>
<comment type="caution">
    <text evidence="2">The sequence shown here is derived from an EMBL/GenBank/DDBJ whole genome shotgun (WGS) entry which is preliminary data.</text>
</comment>
<evidence type="ECO:0000256" key="1">
    <source>
        <dbReference type="SAM" id="MobiDB-lite"/>
    </source>
</evidence>
<dbReference type="Proteomes" id="UP000294498">
    <property type="component" value="Unassembled WGS sequence"/>
</dbReference>
<sequence>MNNQNPPLKKPSKAKAKGYGNDPFFVKKAEDSKAFLEKYGFPKELLLKK</sequence>
<evidence type="ECO:0000313" key="2">
    <source>
        <dbReference type="EMBL" id="TDW96088.1"/>
    </source>
</evidence>
<proteinExistence type="predicted"/>
<protein>
    <submittedName>
        <fullName evidence="2">Uncharacterized protein</fullName>
    </submittedName>
</protein>
<gene>
    <name evidence="2" type="ORF">EDB95_3911</name>
</gene>
<accession>A0A4R8DFI9</accession>